<dbReference type="EMBL" id="UYRT01013637">
    <property type="protein sequence ID" value="VDK53228.1"/>
    <property type="molecule type" value="Genomic_DNA"/>
</dbReference>
<feature type="compositionally biased region" description="Polar residues" evidence="1">
    <location>
        <begin position="108"/>
        <end position="122"/>
    </location>
</feature>
<evidence type="ECO:0000313" key="4">
    <source>
        <dbReference type="Proteomes" id="UP000271098"/>
    </source>
</evidence>
<organism evidence="5">
    <name type="scientific">Gongylonema pulchrum</name>
    <dbReference type="NCBI Taxonomy" id="637853"/>
    <lineage>
        <taxon>Eukaryota</taxon>
        <taxon>Metazoa</taxon>
        <taxon>Ecdysozoa</taxon>
        <taxon>Nematoda</taxon>
        <taxon>Chromadorea</taxon>
        <taxon>Rhabditida</taxon>
        <taxon>Spirurina</taxon>
        <taxon>Spiruromorpha</taxon>
        <taxon>Spiruroidea</taxon>
        <taxon>Gongylonematidae</taxon>
        <taxon>Gongylonema</taxon>
    </lineage>
</organism>
<dbReference type="WBParaSite" id="GPUH_0000606001-mRNA-1">
    <property type="protein sequence ID" value="GPUH_0000606001-mRNA-1"/>
    <property type="gene ID" value="GPUH_0000606001"/>
</dbReference>
<keyword evidence="2" id="KW-0472">Membrane</keyword>
<proteinExistence type="predicted"/>
<name>A0A183DBG1_9BILA</name>
<dbReference type="Proteomes" id="UP000271098">
    <property type="component" value="Unassembled WGS sequence"/>
</dbReference>
<evidence type="ECO:0000313" key="5">
    <source>
        <dbReference type="WBParaSite" id="GPUH_0000606001-mRNA-1"/>
    </source>
</evidence>
<reference evidence="3 4" key="2">
    <citation type="submission" date="2018-11" db="EMBL/GenBank/DDBJ databases">
        <authorList>
            <consortium name="Pathogen Informatics"/>
        </authorList>
    </citation>
    <scope>NUCLEOTIDE SEQUENCE [LARGE SCALE GENOMIC DNA]</scope>
</reference>
<feature type="transmembrane region" description="Helical" evidence="2">
    <location>
        <begin position="228"/>
        <end position="251"/>
    </location>
</feature>
<evidence type="ECO:0000256" key="1">
    <source>
        <dbReference type="SAM" id="MobiDB-lite"/>
    </source>
</evidence>
<protein>
    <submittedName>
        <fullName evidence="5">G_PROTEIN_RECEP_F3_4 domain-containing protein</fullName>
    </submittedName>
</protein>
<evidence type="ECO:0000313" key="3">
    <source>
        <dbReference type="EMBL" id="VDK53228.1"/>
    </source>
</evidence>
<dbReference type="AlphaFoldDB" id="A0A183DBG1"/>
<dbReference type="OrthoDB" id="1938156at2759"/>
<sequence>MEVNMIIIFVGQAFTAYESASTPSQGIFSKIVAATEERPWLWAVYVLGILVPVIIIAIVCFGRRSSSAAPDYKKTDEPQPDDDVPDLVGDDDESAEHSSHEPDAVDVNMSNMQEKRTSSQSPARRIHRDGVRPVYRMQQKKKLVTHQVMTLARAVMTMNTVRLKLGAYAKGGKTRNSLCSKRAKPSVLQIYFVMAIGLLITLFSFPAVPPVPSSPPLPLSLYSRPPPSCGFCCFFLQNAFLYYSFFCFWLWHVVPHISLVQVCSNNES</sequence>
<keyword evidence="2" id="KW-1133">Transmembrane helix</keyword>
<keyword evidence="2" id="KW-0812">Transmembrane</keyword>
<evidence type="ECO:0000256" key="2">
    <source>
        <dbReference type="SAM" id="Phobius"/>
    </source>
</evidence>
<accession>A0A183DBG1</accession>
<reference evidence="5" key="1">
    <citation type="submission" date="2016-06" db="UniProtKB">
        <authorList>
            <consortium name="WormBaseParasite"/>
        </authorList>
    </citation>
    <scope>IDENTIFICATION</scope>
</reference>
<feature type="compositionally biased region" description="Acidic residues" evidence="1">
    <location>
        <begin position="78"/>
        <end position="94"/>
    </location>
</feature>
<gene>
    <name evidence="3" type="ORF">GPUH_LOCUS6051</name>
</gene>
<feature type="region of interest" description="Disordered" evidence="1">
    <location>
        <begin position="67"/>
        <end position="130"/>
    </location>
</feature>
<feature type="transmembrane region" description="Helical" evidence="2">
    <location>
        <begin position="190"/>
        <end position="208"/>
    </location>
</feature>
<feature type="transmembrane region" description="Helical" evidence="2">
    <location>
        <begin position="40"/>
        <end position="61"/>
    </location>
</feature>
<keyword evidence="4" id="KW-1185">Reference proteome</keyword>